<dbReference type="EMBL" id="BAABAK010000003">
    <property type="protein sequence ID" value="GAA3956248.1"/>
    <property type="molecule type" value="Genomic_DNA"/>
</dbReference>
<evidence type="ECO:0000313" key="3">
    <source>
        <dbReference type="Proteomes" id="UP001501081"/>
    </source>
</evidence>
<dbReference type="InterPro" id="IPR001173">
    <property type="entry name" value="Glyco_trans_2-like"/>
</dbReference>
<dbReference type="InterPro" id="IPR029044">
    <property type="entry name" value="Nucleotide-diphossugar_trans"/>
</dbReference>
<gene>
    <name evidence="2" type="ORF">GCM10022246_07760</name>
</gene>
<dbReference type="RefSeq" id="WP_344765092.1">
    <property type="nucleotide sequence ID" value="NZ_BAABAK010000003.1"/>
</dbReference>
<name>A0ABP7NXQ8_9SPHI</name>
<proteinExistence type="predicted"/>
<dbReference type="Pfam" id="PF00535">
    <property type="entry name" value="Glycos_transf_2"/>
    <property type="match status" value="1"/>
</dbReference>
<accession>A0ABP7NXQ8</accession>
<dbReference type="Proteomes" id="UP001501081">
    <property type="component" value="Unassembled WGS sequence"/>
</dbReference>
<reference evidence="3" key="1">
    <citation type="journal article" date="2019" name="Int. J. Syst. Evol. Microbiol.">
        <title>The Global Catalogue of Microorganisms (GCM) 10K type strain sequencing project: providing services to taxonomists for standard genome sequencing and annotation.</title>
        <authorList>
            <consortium name="The Broad Institute Genomics Platform"/>
            <consortium name="The Broad Institute Genome Sequencing Center for Infectious Disease"/>
            <person name="Wu L."/>
            <person name="Ma J."/>
        </authorList>
    </citation>
    <scope>NUCLEOTIDE SEQUENCE [LARGE SCALE GENOMIC DNA]</scope>
    <source>
        <strain evidence="3">JCM 17338</strain>
    </source>
</reference>
<evidence type="ECO:0000313" key="2">
    <source>
        <dbReference type="EMBL" id="GAA3956248.1"/>
    </source>
</evidence>
<sequence>MIELAIIIPAYKQEYFEKALNSICSQTNKNFNLYVGDDCSPYSLKEICNQFADRINLNYHRFEKNLGGKDLVAQWERCVNLAGDEKWIWLFSDDDLADSNCVEKFYEALSITSSFYDVYRFNTSIIDADDIFLAAARVSPKLENPMSLAINILKWKRGNSMPDHIFKKQKYNELGGFVNFIQGQASDWATSINFSYPKGLYTIEGPRVEWRRSGKNISSNAAKNKSRLIFGHLEFISWINNKFNNADQYIYGVKLSEIHIESKNNLAMVLKSHYKGIPWHKFIEIALIISKAFNEPLLKSFMFCFKINYVVFRSKY</sequence>
<feature type="domain" description="Glycosyltransferase 2-like" evidence="1">
    <location>
        <begin position="6"/>
        <end position="110"/>
    </location>
</feature>
<dbReference type="Gene3D" id="3.90.550.10">
    <property type="entry name" value="Spore Coat Polysaccharide Biosynthesis Protein SpsA, Chain A"/>
    <property type="match status" value="1"/>
</dbReference>
<protein>
    <submittedName>
        <fullName evidence="2">Glycosyltransferase family 2 protein</fullName>
    </submittedName>
</protein>
<keyword evidence="3" id="KW-1185">Reference proteome</keyword>
<organism evidence="2 3">
    <name type="scientific">Pedobacter ginsengiterrae</name>
    <dbReference type="NCBI Taxonomy" id="871696"/>
    <lineage>
        <taxon>Bacteria</taxon>
        <taxon>Pseudomonadati</taxon>
        <taxon>Bacteroidota</taxon>
        <taxon>Sphingobacteriia</taxon>
        <taxon>Sphingobacteriales</taxon>
        <taxon>Sphingobacteriaceae</taxon>
        <taxon>Pedobacter</taxon>
    </lineage>
</organism>
<comment type="caution">
    <text evidence="2">The sequence shown here is derived from an EMBL/GenBank/DDBJ whole genome shotgun (WGS) entry which is preliminary data.</text>
</comment>
<evidence type="ECO:0000259" key="1">
    <source>
        <dbReference type="Pfam" id="PF00535"/>
    </source>
</evidence>
<dbReference type="SUPFAM" id="SSF53448">
    <property type="entry name" value="Nucleotide-diphospho-sugar transferases"/>
    <property type="match status" value="1"/>
</dbReference>
<dbReference type="CDD" id="cd00761">
    <property type="entry name" value="Glyco_tranf_GTA_type"/>
    <property type="match status" value="1"/>
</dbReference>